<gene>
    <name evidence="8" type="ORF">OM076_02880</name>
</gene>
<dbReference type="Pfam" id="PF04542">
    <property type="entry name" value="Sigma70_r2"/>
    <property type="match status" value="1"/>
</dbReference>
<dbReference type="SUPFAM" id="SSF88946">
    <property type="entry name" value="Sigma2 domain of RNA polymerase sigma factors"/>
    <property type="match status" value="1"/>
</dbReference>
<feature type="domain" description="RNA polymerase sigma-70 region 2" evidence="6">
    <location>
        <begin position="23"/>
        <end position="88"/>
    </location>
</feature>
<comment type="caution">
    <text evidence="8">The sequence shown here is derived from an EMBL/GenBank/DDBJ whole genome shotgun (WGS) entry which is preliminary data.</text>
</comment>
<comment type="similarity">
    <text evidence="1">Belongs to the sigma-70 factor family. ECF subfamily.</text>
</comment>
<dbReference type="PANTHER" id="PTHR43133">
    <property type="entry name" value="RNA POLYMERASE ECF-TYPE SIGMA FACTO"/>
    <property type="match status" value="1"/>
</dbReference>
<evidence type="ECO:0000259" key="6">
    <source>
        <dbReference type="Pfam" id="PF04542"/>
    </source>
</evidence>
<dbReference type="Gene3D" id="1.10.1740.10">
    <property type="match status" value="1"/>
</dbReference>
<evidence type="ECO:0000256" key="1">
    <source>
        <dbReference type="ARBA" id="ARBA00010641"/>
    </source>
</evidence>
<dbReference type="RefSeq" id="WP_270037871.1">
    <property type="nucleotide sequence ID" value="NZ_JAPDOD010000002.1"/>
</dbReference>
<dbReference type="Proteomes" id="UP001149140">
    <property type="component" value="Unassembled WGS sequence"/>
</dbReference>
<dbReference type="SUPFAM" id="SSF88659">
    <property type="entry name" value="Sigma3 and sigma4 domains of RNA polymerase sigma factors"/>
    <property type="match status" value="1"/>
</dbReference>
<dbReference type="Pfam" id="PF08281">
    <property type="entry name" value="Sigma70_r4_2"/>
    <property type="match status" value="1"/>
</dbReference>
<keyword evidence="5" id="KW-0804">Transcription</keyword>
<keyword evidence="9" id="KW-1185">Reference proteome</keyword>
<dbReference type="GO" id="GO:0006352">
    <property type="term" value="P:DNA-templated transcription initiation"/>
    <property type="evidence" value="ECO:0007669"/>
    <property type="project" value="InterPro"/>
</dbReference>
<keyword evidence="3" id="KW-0731">Sigma factor</keyword>
<dbReference type="NCBIfam" id="TIGR02937">
    <property type="entry name" value="sigma70-ECF"/>
    <property type="match status" value="1"/>
</dbReference>
<evidence type="ECO:0000256" key="5">
    <source>
        <dbReference type="ARBA" id="ARBA00023163"/>
    </source>
</evidence>
<evidence type="ECO:0000259" key="7">
    <source>
        <dbReference type="Pfam" id="PF08281"/>
    </source>
</evidence>
<protein>
    <submittedName>
        <fullName evidence="8">RNA polymerase sigma factor</fullName>
    </submittedName>
</protein>
<reference evidence="8" key="1">
    <citation type="submission" date="2022-10" db="EMBL/GenBank/DDBJ databases">
        <title>The WGS of Solirubrobacter ginsenosidimutans DSM 21036.</title>
        <authorList>
            <person name="Jiang Z."/>
        </authorList>
    </citation>
    <scope>NUCLEOTIDE SEQUENCE</scope>
    <source>
        <strain evidence="8">DSM 21036</strain>
    </source>
</reference>
<evidence type="ECO:0000256" key="3">
    <source>
        <dbReference type="ARBA" id="ARBA00023082"/>
    </source>
</evidence>
<feature type="domain" description="RNA polymerase sigma factor 70 region 4 type 2" evidence="7">
    <location>
        <begin position="123"/>
        <end position="174"/>
    </location>
</feature>
<sequence>MARDDHKLLRRIAAGDDRAFSAFYRAHLNAVVAFFRRRVPDAELAFDLAAETFAVVAARADTFDGSGPPAAWLFGIARNKLRESLRRGRVEDEARRALGLAPVALDDEDLERVEERAAGGGPALERALAALPEPIRAALLARVVDEREYDEIAAELECSEQLVRQRVHRGLARLRAGLEETR</sequence>
<dbReference type="PANTHER" id="PTHR43133:SF8">
    <property type="entry name" value="RNA POLYMERASE SIGMA FACTOR HI_1459-RELATED"/>
    <property type="match status" value="1"/>
</dbReference>
<dbReference type="InterPro" id="IPR007627">
    <property type="entry name" value="RNA_pol_sigma70_r2"/>
</dbReference>
<organism evidence="8 9">
    <name type="scientific">Solirubrobacter ginsenosidimutans</name>
    <dbReference type="NCBI Taxonomy" id="490573"/>
    <lineage>
        <taxon>Bacteria</taxon>
        <taxon>Bacillati</taxon>
        <taxon>Actinomycetota</taxon>
        <taxon>Thermoleophilia</taxon>
        <taxon>Solirubrobacterales</taxon>
        <taxon>Solirubrobacteraceae</taxon>
        <taxon>Solirubrobacter</taxon>
    </lineage>
</organism>
<proteinExistence type="inferred from homology"/>
<dbReference type="InterPro" id="IPR036388">
    <property type="entry name" value="WH-like_DNA-bd_sf"/>
</dbReference>
<dbReference type="GO" id="GO:0003677">
    <property type="term" value="F:DNA binding"/>
    <property type="evidence" value="ECO:0007669"/>
    <property type="project" value="UniProtKB-KW"/>
</dbReference>
<keyword evidence="4" id="KW-0238">DNA-binding</keyword>
<dbReference type="AlphaFoldDB" id="A0A9X3RZQ1"/>
<dbReference type="CDD" id="cd06171">
    <property type="entry name" value="Sigma70_r4"/>
    <property type="match status" value="1"/>
</dbReference>
<evidence type="ECO:0000313" key="8">
    <source>
        <dbReference type="EMBL" id="MDA0159197.1"/>
    </source>
</evidence>
<dbReference type="GO" id="GO:0016987">
    <property type="term" value="F:sigma factor activity"/>
    <property type="evidence" value="ECO:0007669"/>
    <property type="project" value="UniProtKB-KW"/>
</dbReference>
<evidence type="ECO:0000256" key="4">
    <source>
        <dbReference type="ARBA" id="ARBA00023125"/>
    </source>
</evidence>
<dbReference type="Gene3D" id="1.10.10.10">
    <property type="entry name" value="Winged helix-like DNA-binding domain superfamily/Winged helix DNA-binding domain"/>
    <property type="match status" value="1"/>
</dbReference>
<dbReference type="InterPro" id="IPR014284">
    <property type="entry name" value="RNA_pol_sigma-70_dom"/>
</dbReference>
<name>A0A9X3RZQ1_9ACTN</name>
<dbReference type="InterPro" id="IPR013249">
    <property type="entry name" value="RNA_pol_sigma70_r4_t2"/>
</dbReference>
<dbReference type="EMBL" id="JAPDOD010000002">
    <property type="protein sequence ID" value="MDA0159197.1"/>
    <property type="molecule type" value="Genomic_DNA"/>
</dbReference>
<dbReference type="InterPro" id="IPR013324">
    <property type="entry name" value="RNA_pol_sigma_r3/r4-like"/>
</dbReference>
<keyword evidence="2" id="KW-0805">Transcription regulation</keyword>
<evidence type="ECO:0000313" key="9">
    <source>
        <dbReference type="Proteomes" id="UP001149140"/>
    </source>
</evidence>
<dbReference type="InterPro" id="IPR013325">
    <property type="entry name" value="RNA_pol_sigma_r2"/>
</dbReference>
<evidence type="ECO:0000256" key="2">
    <source>
        <dbReference type="ARBA" id="ARBA00023015"/>
    </source>
</evidence>
<dbReference type="InterPro" id="IPR039425">
    <property type="entry name" value="RNA_pol_sigma-70-like"/>
</dbReference>
<accession>A0A9X3RZQ1</accession>